<evidence type="ECO:0000256" key="2">
    <source>
        <dbReference type="SAM" id="SignalP"/>
    </source>
</evidence>
<gene>
    <name evidence="3" type="ORF">BCO71171_04764</name>
</gene>
<keyword evidence="2" id="KW-0732">Signal</keyword>
<organism evidence="3 4">
    <name type="scientific">Burkholderia contaminans</name>
    <dbReference type="NCBI Taxonomy" id="488447"/>
    <lineage>
        <taxon>Bacteria</taxon>
        <taxon>Pseudomonadati</taxon>
        <taxon>Pseudomonadota</taxon>
        <taxon>Betaproteobacteria</taxon>
        <taxon>Burkholderiales</taxon>
        <taxon>Burkholderiaceae</taxon>
        <taxon>Burkholderia</taxon>
        <taxon>Burkholderia cepacia complex</taxon>
    </lineage>
</organism>
<evidence type="ECO:0000313" key="3">
    <source>
        <dbReference type="EMBL" id="VWD42631.1"/>
    </source>
</evidence>
<accession>A0A6P3A561</accession>
<evidence type="ECO:0008006" key="5">
    <source>
        <dbReference type="Google" id="ProtNLM"/>
    </source>
</evidence>
<dbReference type="AlphaFoldDB" id="A0A6P3A561"/>
<protein>
    <recommendedName>
        <fullName evidence="5">Lipoprotein</fullName>
    </recommendedName>
</protein>
<feature type="signal peptide" evidence="2">
    <location>
        <begin position="1"/>
        <end position="21"/>
    </location>
</feature>
<dbReference type="EMBL" id="CABVQT010000013">
    <property type="protein sequence ID" value="VWD42631.1"/>
    <property type="molecule type" value="Genomic_DNA"/>
</dbReference>
<name>A0A6P3A561_9BURK</name>
<reference evidence="3 4" key="1">
    <citation type="submission" date="2019-09" db="EMBL/GenBank/DDBJ databases">
        <authorList>
            <person name="Depoorter E."/>
        </authorList>
    </citation>
    <scope>NUCLEOTIDE SEQUENCE [LARGE SCALE GENOMIC DNA]</scope>
    <source>
        <strain evidence="3">R-71171</strain>
    </source>
</reference>
<dbReference type="RefSeq" id="WP_174975137.1">
    <property type="nucleotide sequence ID" value="NZ_CABVQT010000013.1"/>
</dbReference>
<sequence length="484" mass="52705">MFIKRLTVVLAVVFLCPLACAQGLETRATWMEHCPSEPRVSDAGKRILPIAAALIPYAVGAGIDYASAALTKAVSDKAETSSASIDGHLYEIDATGGLYSSKKIRCLVVVRGVFEGSKSAPEFGTWAVEDLAGLQTPYFRFEAKLINSDNDKGVYRLQPIYVESRRVENPSIFAASKRDYNVSVSLTQFSSATPFASVTFTMAVESPGPDGKLGAAALSRLVSGPIVLPSSFSDITAERKQREKKTAREIMAATILDADWQSRRTKPEPRPDEFSRPEVQQALRTYCTNIQSTNKTIVADHKYYDERCIHDLATESTRLDTAIDNALISRESVAWATQICPNYQVTAENRLAGCNLTDKHTPVGLFLSNITLTETRHGAEWAKVFAKAVDDSKETLKTSAKSLLPSEQEKARQTAQDTARQNAQGVMLADLAVQGAQNTLDELLAADAPRSDVTTARIGLLKAKISRNDAYRKAGLPLPDPEVG</sequence>
<feature type="region of interest" description="Disordered" evidence="1">
    <location>
        <begin position="400"/>
        <end position="421"/>
    </location>
</feature>
<dbReference type="Proteomes" id="UP000494182">
    <property type="component" value="Unassembled WGS sequence"/>
</dbReference>
<evidence type="ECO:0000256" key="1">
    <source>
        <dbReference type="SAM" id="MobiDB-lite"/>
    </source>
</evidence>
<evidence type="ECO:0000313" key="4">
    <source>
        <dbReference type="Proteomes" id="UP000494182"/>
    </source>
</evidence>
<proteinExistence type="predicted"/>
<feature type="chain" id="PRO_5026748239" description="Lipoprotein" evidence="2">
    <location>
        <begin position="22"/>
        <end position="484"/>
    </location>
</feature>